<evidence type="ECO:0000256" key="2">
    <source>
        <dbReference type="ARBA" id="ARBA00022692"/>
    </source>
</evidence>
<evidence type="ECO:0000313" key="7">
    <source>
        <dbReference type="Proteomes" id="UP000472372"/>
    </source>
</evidence>
<keyword evidence="4" id="KW-0472">Membrane</keyword>
<dbReference type="PANTHER" id="PTHR35042">
    <property type="entry name" value="ANTHRONE OXYGENASE ENCC"/>
    <property type="match status" value="1"/>
</dbReference>
<keyword evidence="2" id="KW-0812">Transmembrane</keyword>
<sequence length="189" mass="20325">MSDTTIPILRAIATIAPAIYTGFTFAYTHVAMPPLTTHAPPKLLAKQWFQAYEFAPAYVGPMILLGASSNALLAYFTSSPSSVLARGLYVVAAGAMASVVPYTMLYMEPGVNGAGKCKVQGLLREDGFLLKVKGKGKVTEWDSASEEARRWAETVDMKVIVQTWARTNAWRYVISGVAMVVSAAATVLV</sequence>
<evidence type="ECO:0000256" key="5">
    <source>
        <dbReference type="ARBA" id="ARBA00034313"/>
    </source>
</evidence>
<dbReference type="EMBL" id="HG992978">
    <property type="protein sequence ID" value="CAE7010764.1"/>
    <property type="molecule type" value="Genomic_DNA"/>
</dbReference>
<evidence type="ECO:0000313" key="6">
    <source>
        <dbReference type="EMBL" id="CAE7010764.1"/>
    </source>
</evidence>
<evidence type="ECO:0000256" key="1">
    <source>
        <dbReference type="ARBA" id="ARBA00004141"/>
    </source>
</evidence>
<proteinExistence type="inferred from homology"/>
<dbReference type="Proteomes" id="UP000472372">
    <property type="component" value="Chromosome 2"/>
</dbReference>
<dbReference type="InterPro" id="IPR013901">
    <property type="entry name" value="Anthrone_oxy"/>
</dbReference>
<reference evidence="6" key="1">
    <citation type="submission" date="2021-02" db="EMBL/GenBank/DDBJ databases">
        <authorList>
            <person name="Syme A R."/>
            <person name="Syme A R."/>
            <person name="Moolhuijzen P."/>
        </authorList>
    </citation>
    <scope>NUCLEOTIDE SEQUENCE</scope>
    <source>
        <strain evidence="6">W1-1</strain>
    </source>
</reference>
<dbReference type="Pfam" id="PF08592">
    <property type="entry name" value="Anthrone_oxy"/>
    <property type="match status" value="1"/>
</dbReference>
<evidence type="ECO:0000256" key="3">
    <source>
        <dbReference type="ARBA" id="ARBA00022989"/>
    </source>
</evidence>
<evidence type="ECO:0000256" key="4">
    <source>
        <dbReference type="ARBA" id="ARBA00023136"/>
    </source>
</evidence>
<comment type="subcellular location">
    <subcellularLocation>
        <location evidence="1">Membrane</location>
        <topology evidence="1">Multi-pass membrane protein</topology>
    </subcellularLocation>
</comment>
<dbReference type="PANTHER" id="PTHR35042:SF1">
    <property type="entry name" value="DUF1772-DOMAIN-CONTAINING PROTEIN"/>
    <property type="match status" value="1"/>
</dbReference>
<organism evidence="6 7">
    <name type="scientific">Pyrenophora teres f. teres</name>
    <dbReference type="NCBI Taxonomy" id="97479"/>
    <lineage>
        <taxon>Eukaryota</taxon>
        <taxon>Fungi</taxon>
        <taxon>Dikarya</taxon>
        <taxon>Ascomycota</taxon>
        <taxon>Pezizomycotina</taxon>
        <taxon>Dothideomycetes</taxon>
        <taxon>Pleosporomycetidae</taxon>
        <taxon>Pleosporales</taxon>
        <taxon>Pleosporineae</taxon>
        <taxon>Pleosporaceae</taxon>
        <taxon>Pyrenophora</taxon>
    </lineage>
</organism>
<protein>
    <submittedName>
        <fullName evidence="6">DUF1772 domain containing protein</fullName>
    </submittedName>
</protein>
<accession>A0A6S6VJD9</accession>
<keyword evidence="3" id="KW-1133">Transmembrane helix</keyword>
<gene>
    <name evidence="6" type="ORF">PTTW11_02071</name>
</gene>
<name>A0A6S6VJD9_9PLEO</name>
<dbReference type="GO" id="GO:0016020">
    <property type="term" value="C:membrane"/>
    <property type="evidence" value="ECO:0007669"/>
    <property type="project" value="UniProtKB-SubCell"/>
</dbReference>
<comment type="similarity">
    <text evidence="5">Belongs to the anthrone oxygenase family.</text>
</comment>
<dbReference type="AlphaFoldDB" id="A0A6S6VJD9"/>